<dbReference type="InterPro" id="IPR023267">
    <property type="entry name" value="RCMT"/>
</dbReference>
<dbReference type="PANTHER" id="PTHR22807">
    <property type="entry name" value="NOP2 YEAST -RELATED NOL1/NOP2/FMU SUN DOMAIN-CONTAINING"/>
    <property type="match status" value="1"/>
</dbReference>
<evidence type="ECO:0000313" key="6">
    <source>
        <dbReference type="EMBL" id="KKN84836.1"/>
    </source>
</evidence>
<keyword evidence="1" id="KW-0489">Methyltransferase</keyword>
<dbReference type="PROSITE" id="PS51686">
    <property type="entry name" value="SAM_MT_RSMB_NOP"/>
    <property type="match status" value="1"/>
</dbReference>
<reference evidence="6" key="1">
    <citation type="journal article" date="2015" name="Nature">
        <title>Complex archaea that bridge the gap between prokaryotes and eukaryotes.</title>
        <authorList>
            <person name="Spang A."/>
            <person name="Saw J.H."/>
            <person name="Jorgensen S.L."/>
            <person name="Zaremba-Niedzwiedzka K."/>
            <person name="Martijn J."/>
            <person name="Lind A.E."/>
            <person name="van Eijk R."/>
            <person name="Schleper C."/>
            <person name="Guy L."/>
            <person name="Ettema T.J."/>
        </authorList>
    </citation>
    <scope>NUCLEOTIDE SEQUENCE</scope>
</reference>
<protein>
    <recommendedName>
        <fullName evidence="5">SAM-dependent MTase RsmB/NOP-type domain-containing protein</fullName>
    </recommendedName>
</protein>
<dbReference type="InterPro" id="IPR029063">
    <property type="entry name" value="SAM-dependent_MTases_sf"/>
</dbReference>
<organism evidence="6">
    <name type="scientific">marine sediment metagenome</name>
    <dbReference type="NCBI Taxonomy" id="412755"/>
    <lineage>
        <taxon>unclassified sequences</taxon>
        <taxon>metagenomes</taxon>
        <taxon>ecological metagenomes</taxon>
    </lineage>
</organism>
<dbReference type="GO" id="GO:0008173">
    <property type="term" value="F:RNA methyltransferase activity"/>
    <property type="evidence" value="ECO:0007669"/>
    <property type="project" value="InterPro"/>
</dbReference>
<name>A0A0F9WG27_9ZZZZ</name>
<dbReference type="Gene3D" id="3.30.70.1170">
    <property type="entry name" value="Sun protein, domain 3"/>
    <property type="match status" value="1"/>
</dbReference>
<accession>A0A0F9WG27</accession>
<dbReference type="GO" id="GO:0003723">
    <property type="term" value="F:RNA binding"/>
    <property type="evidence" value="ECO:0007669"/>
    <property type="project" value="UniProtKB-KW"/>
</dbReference>
<dbReference type="Pfam" id="PF01189">
    <property type="entry name" value="Methyltr_RsmB-F"/>
    <property type="match status" value="1"/>
</dbReference>
<dbReference type="SUPFAM" id="SSF48013">
    <property type="entry name" value="NusB-like"/>
    <property type="match status" value="1"/>
</dbReference>
<comment type="caution">
    <text evidence="6">The sequence shown here is derived from an EMBL/GenBank/DDBJ whole genome shotgun (WGS) entry which is preliminary data.</text>
</comment>
<dbReference type="SUPFAM" id="SSF53335">
    <property type="entry name" value="S-adenosyl-L-methionine-dependent methyltransferases"/>
    <property type="match status" value="1"/>
</dbReference>
<gene>
    <name evidence="6" type="ORF">LCGC14_0285000</name>
</gene>
<dbReference type="GO" id="GO:0001510">
    <property type="term" value="P:RNA methylation"/>
    <property type="evidence" value="ECO:0007669"/>
    <property type="project" value="InterPro"/>
</dbReference>
<dbReference type="Pfam" id="PF22458">
    <property type="entry name" value="RsmF-B_ferredox"/>
    <property type="match status" value="1"/>
</dbReference>
<dbReference type="Gene3D" id="1.10.940.10">
    <property type="entry name" value="NusB-like"/>
    <property type="match status" value="1"/>
</dbReference>
<dbReference type="InterPro" id="IPR001678">
    <property type="entry name" value="MeTrfase_RsmB-F_NOP2_dom"/>
</dbReference>
<dbReference type="InterPro" id="IPR006027">
    <property type="entry name" value="NusB_RsmB_TIM44"/>
</dbReference>
<dbReference type="AlphaFoldDB" id="A0A0F9WG27"/>
<dbReference type="EMBL" id="LAZR01000166">
    <property type="protein sequence ID" value="KKN84836.1"/>
    <property type="molecule type" value="Genomic_DNA"/>
</dbReference>
<evidence type="ECO:0000256" key="3">
    <source>
        <dbReference type="ARBA" id="ARBA00022691"/>
    </source>
</evidence>
<evidence type="ECO:0000259" key="5">
    <source>
        <dbReference type="PROSITE" id="PS51686"/>
    </source>
</evidence>
<evidence type="ECO:0000256" key="1">
    <source>
        <dbReference type="ARBA" id="ARBA00022603"/>
    </source>
</evidence>
<dbReference type="Pfam" id="PF01029">
    <property type="entry name" value="NusB"/>
    <property type="match status" value="1"/>
</dbReference>
<dbReference type="InterPro" id="IPR054728">
    <property type="entry name" value="RsmB-like_ferredoxin"/>
</dbReference>
<keyword evidence="3" id="KW-0949">S-adenosyl-L-methionine</keyword>
<dbReference type="PANTHER" id="PTHR22807:SF61">
    <property type="entry name" value="NOL1_NOP2_SUN FAMILY PROTEIN _ ANTITERMINATION NUSB DOMAIN-CONTAINING PROTEIN"/>
    <property type="match status" value="1"/>
</dbReference>
<dbReference type="InterPro" id="IPR049560">
    <property type="entry name" value="MeTrfase_RsmB-F_NOP2_cat"/>
</dbReference>
<keyword evidence="2" id="KW-0808">Transferase</keyword>
<proteinExistence type="predicted"/>
<dbReference type="Gene3D" id="3.40.50.150">
    <property type="entry name" value="Vaccinia Virus protein VP39"/>
    <property type="match status" value="1"/>
</dbReference>
<sequence>MSVSARDIAVWALRDRAGNVTASLRRLLDERDVTPVDRGLARELALGVVRRRGTLEAILKSFLAQPGKKVPSPIHEILLVGLYQILFLDRVPEFAAVNEAVRQASMGERKGRGGFVNGVLRSIIRSISPAETGRGPIAPDVIPVAVETHRRVDRAVFADPKDEPATYLAQAYSLPPALAERWLEQTDGKLPPAIRWAAQSDTSPPLIARVNRLRATVGEAIAALEAEGIETTGHSNGQSIVFAQHLDVTSLGVFRDGWIQPQDPTATGVVTGADVRAGMKVLDFCASPGTKTTHLAERMDNAGEIVALDVSQEKLQPILDNCRRMGVDIVTTAEAKQLGGLSAMDFDLVLVDAPCSNTGVLARRPEARWRFSGRAMSKLVDDQKSLLSAASHFVRPGGQLVYSTCSIEREEDHGMVGFAQNRLGLSLAAEKLTRPGGADDPTRWHDGGYYAIFRRP</sequence>
<dbReference type="CDD" id="cd02440">
    <property type="entry name" value="AdoMet_MTases"/>
    <property type="match status" value="1"/>
</dbReference>
<dbReference type="GO" id="GO:0006355">
    <property type="term" value="P:regulation of DNA-templated transcription"/>
    <property type="evidence" value="ECO:0007669"/>
    <property type="project" value="InterPro"/>
</dbReference>
<dbReference type="InterPro" id="IPR035926">
    <property type="entry name" value="NusB-like_sf"/>
</dbReference>
<dbReference type="PRINTS" id="PR02008">
    <property type="entry name" value="RCMTFAMILY"/>
</dbReference>
<evidence type="ECO:0000256" key="4">
    <source>
        <dbReference type="ARBA" id="ARBA00022884"/>
    </source>
</evidence>
<evidence type="ECO:0000256" key="2">
    <source>
        <dbReference type="ARBA" id="ARBA00022679"/>
    </source>
</evidence>
<feature type="domain" description="SAM-dependent MTase RsmB/NOP-type" evidence="5">
    <location>
        <begin position="196"/>
        <end position="456"/>
    </location>
</feature>
<keyword evidence="4" id="KW-0694">RNA-binding</keyword>